<proteinExistence type="inferred from homology"/>
<dbReference type="GO" id="GO:0008289">
    <property type="term" value="F:lipid binding"/>
    <property type="evidence" value="ECO:0007669"/>
    <property type="project" value="InterPro"/>
</dbReference>
<evidence type="ECO:0000256" key="2">
    <source>
        <dbReference type="SAM" id="Phobius"/>
    </source>
</evidence>
<reference evidence="3" key="1">
    <citation type="submission" date="2025-08" db="UniProtKB">
        <authorList>
            <consortium name="Ensembl"/>
        </authorList>
    </citation>
    <scope>IDENTIFICATION</scope>
</reference>
<evidence type="ECO:0000313" key="3">
    <source>
        <dbReference type="Ensembl" id="ENSSANP00000095082.1"/>
    </source>
</evidence>
<sequence length="349" mass="38305">MVIQIIIYFFIPQSDDIEGRFQHSNSMRGNTPQISERYSEELRKLIQEMLSLDPRHKPSADEILAKSFLNNAAIKNKGIPVGLKESLNVYFRIFDEAYNKHYKNFEALVTEWGKTTASLEEVHYKCTAGTLSGSVIGAAGGITALVGAILAPFTFGASLIVSGVGVGVGVAGGVTGAVFSSRNTNKQKTLYESLVKYEDDYKHITKPILKSLNTLIRVLKRIKKFSNLDSTFDNIEISCSVGKRQVVRPAELVNLGLLANVGRIITQIAKVGRTATVAASAVTGVISGLLVILDVSLIVKDSIDIHQMRKGKIDDPENITFSVFKSIAQVKETHTHLCNGLKEIEKIYY</sequence>
<keyword evidence="2" id="KW-1133">Transmembrane helix</keyword>
<keyword evidence="2" id="KW-0812">Transmembrane</keyword>
<organism evidence="3 4">
    <name type="scientific">Sinocyclocheilus anshuiensis</name>
    <dbReference type="NCBI Taxonomy" id="1608454"/>
    <lineage>
        <taxon>Eukaryota</taxon>
        <taxon>Metazoa</taxon>
        <taxon>Chordata</taxon>
        <taxon>Craniata</taxon>
        <taxon>Vertebrata</taxon>
        <taxon>Euteleostomi</taxon>
        <taxon>Actinopterygii</taxon>
        <taxon>Neopterygii</taxon>
        <taxon>Teleostei</taxon>
        <taxon>Ostariophysi</taxon>
        <taxon>Cypriniformes</taxon>
        <taxon>Cyprinidae</taxon>
        <taxon>Cyprininae</taxon>
        <taxon>Sinocyclocheilus</taxon>
    </lineage>
</organism>
<evidence type="ECO:0008006" key="5">
    <source>
        <dbReference type="Google" id="ProtNLM"/>
    </source>
</evidence>
<reference evidence="3" key="2">
    <citation type="submission" date="2025-09" db="UniProtKB">
        <authorList>
            <consortium name="Ensembl"/>
        </authorList>
    </citation>
    <scope>IDENTIFICATION</scope>
</reference>
<dbReference type="GO" id="GO:0005576">
    <property type="term" value="C:extracellular region"/>
    <property type="evidence" value="ECO:0007669"/>
    <property type="project" value="InterPro"/>
</dbReference>
<name>A0A671SEC6_9TELE</name>
<comment type="similarity">
    <text evidence="1">Belongs to the apolipoprotein L family.</text>
</comment>
<accession>A0A671SEC6</accession>
<dbReference type="Pfam" id="PF05461">
    <property type="entry name" value="ApoL"/>
    <property type="match status" value="1"/>
</dbReference>
<dbReference type="GO" id="GO:0006869">
    <property type="term" value="P:lipid transport"/>
    <property type="evidence" value="ECO:0007669"/>
    <property type="project" value="InterPro"/>
</dbReference>
<dbReference type="Proteomes" id="UP000472260">
    <property type="component" value="Unassembled WGS sequence"/>
</dbReference>
<feature type="transmembrane region" description="Helical" evidence="2">
    <location>
        <begin position="159"/>
        <end position="179"/>
    </location>
</feature>
<dbReference type="PANTHER" id="PTHR14096">
    <property type="entry name" value="APOLIPOPROTEIN L"/>
    <property type="match status" value="1"/>
</dbReference>
<dbReference type="Ensembl" id="ENSSANT00000100964.1">
    <property type="protein sequence ID" value="ENSSANP00000095082.1"/>
    <property type="gene ID" value="ENSSANG00000046847.1"/>
</dbReference>
<protein>
    <recommendedName>
        <fullName evidence="5">Protein kinase domain-containing protein</fullName>
    </recommendedName>
</protein>
<dbReference type="GO" id="GO:0042157">
    <property type="term" value="P:lipoprotein metabolic process"/>
    <property type="evidence" value="ECO:0007669"/>
    <property type="project" value="InterPro"/>
</dbReference>
<feature type="transmembrane region" description="Helical" evidence="2">
    <location>
        <begin position="135"/>
        <end position="153"/>
    </location>
</feature>
<keyword evidence="4" id="KW-1185">Reference proteome</keyword>
<dbReference type="PANTHER" id="PTHR14096:SF34">
    <property type="entry name" value="APOLIPOPROTEIN L3-LIKE-RELATED"/>
    <property type="match status" value="1"/>
</dbReference>
<dbReference type="InterPro" id="IPR011009">
    <property type="entry name" value="Kinase-like_dom_sf"/>
</dbReference>
<evidence type="ECO:0000313" key="4">
    <source>
        <dbReference type="Proteomes" id="UP000472260"/>
    </source>
</evidence>
<dbReference type="GO" id="GO:0016020">
    <property type="term" value="C:membrane"/>
    <property type="evidence" value="ECO:0007669"/>
    <property type="project" value="TreeGrafter"/>
</dbReference>
<dbReference type="AlphaFoldDB" id="A0A671SEC6"/>
<dbReference type="InterPro" id="IPR008405">
    <property type="entry name" value="ApoL"/>
</dbReference>
<dbReference type="Gene3D" id="1.10.510.10">
    <property type="entry name" value="Transferase(Phosphotransferase) domain 1"/>
    <property type="match status" value="1"/>
</dbReference>
<feature type="transmembrane region" description="Helical" evidence="2">
    <location>
        <begin position="275"/>
        <end position="299"/>
    </location>
</feature>
<dbReference type="SUPFAM" id="SSF56112">
    <property type="entry name" value="Protein kinase-like (PK-like)"/>
    <property type="match status" value="1"/>
</dbReference>
<keyword evidence="2" id="KW-0472">Membrane</keyword>
<evidence type="ECO:0000256" key="1">
    <source>
        <dbReference type="ARBA" id="ARBA00010090"/>
    </source>
</evidence>